<sequence length="122" mass="14647">MSQYKQYYTVYKDRDWETLPQIHQVVMNSWKILKSLLQAEELVRYSNGWNPLPSQLKITKIKEWHKKQGRKARKKPQWLLPESLKPTNLPRKEKRIKKEIGGNHIHPITGSKNMKRCYGQFC</sequence>
<protein>
    <submittedName>
        <fullName evidence="1">Uncharacterized protein</fullName>
    </submittedName>
</protein>
<comment type="caution">
    <text evidence="1">The sequence shown here is derived from an EMBL/GenBank/DDBJ whole genome shotgun (WGS) entry which is preliminary data.</text>
</comment>
<name>A0A9Q3JUF3_9BASI</name>
<reference evidence="1" key="1">
    <citation type="submission" date="2021-03" db="EMBL/GenBank/DDBJ databases">
        <title>Draft genome sequence of rust myrtle Austropuccinia psidii MF-1, a brazilian biotype.</title>
        <authorList>
            <person name="Quecine M.C."/>
            <person name="Pachon D.M.R."/>
            <person name="Bonatelli M.L."/>
            <person name="Correr F.H."/>
            <person name="Franceschini L.M."/>
            <person name="Leite T.F."/>
            <person name="Margarido G.R.A."/>
            <person name="Almeida C.A."/>
            <person name="Ferrarezi J.A."/>
            <person name="Labate C.A."/>
        </authorList>
    </citation>
    <scope>NUCLEOTIDE SEQUENCE</scope>
    <source>
        <strain evidence="1">MF-1</strain>
    </source>
</reference>
<dbReference type="Proteomes" id="UP000765509">
    <property type="component" value="Unassembled WGS sequence"/>
</dbReference>
<accession>A0A9Q3JUF3</accession>
<proteinExistence type="predicted"/>
<keyword evidence="2" id="KW-1185">Reference proteome</keyword>
<evidence type="ECO:0000313" key="1">
    <source>
        <dbReference type="EMBL" id="MBW0568813.1"/>
    </source>
</evidence>
<dbReference type="AlphaFoldDB" id="A0A9Q3JUF3"/>
<organism evidence="1 2">
    <name type="scientific">Austropuccinia psidii MF-1</name>
    <dbReference type="NCBI Taxonomy" id="1389203"/>
    <lineage>
        <taxon>Eukaryota</taxon>
        <taxon>Fungi</taxon>
        <taxon>Dikarya</taxon>
        <taxon>Basidiomycota</taxon>
        <taxon>Pucciniomycotina</taxon>
        <taxon>Pucciniomycetes</taxon>
        <taxon>Pucciniales</taxon>
        <taxon>Sphaerophragmiaceae</taxon>
        <taxon>Austropuccinia</taxon>
    </lineage>
</organism>
<evidence type="ECO:0000313" key="2">
    <source>
        <dbReference type="Proteomes" id="UP000765509"/>
    </source>
</evidence>
<gene>
    <name evidence="1" type="ORF">O181_108528</name>
</gene>
<dbReference type="EMBL" id="AVOT02083294">
    <property type="protein sequence ID" value="MBW0568813.1"/>
    <property type="molecule type" value="Genomic_DNA"/>
</dbReference>